<feature type="region of interest" description="Disordered" evidence="5">
    <location>
        <begin position="298"/>
        <end position="363"/>
    </location>
</feature>
<accession>A0AA88DEK9</accession>
<dbReference type="GO" id="GO:0003677">
    <property type="term" value="F:DNA binding"/>
    <property type="evidence" value="ECO:0007669"/>
    <property type="project" value="UniProtKB-KW"/>
</dbReference>
<dbReference type="PROSITE" id="PS51005">
    <property type="entry name" value="NAC"/>
    <property type="match status" value="1"/>
</dbReference>
<evidence type="ECO:0000256" key="1">
    <source>
        <dbReference type="ARBA" id="ARBA00023015"/>
    </source>
</evidence>
<dbReference type="InterPro" id="IPR036093">
    <property type="entry name" value="NAC_dom_sf"/>
</dbReference>
<evidence type="ECO:0000313" key="8">
    <source>
        <dbReference type="Proteomes" id="UP001187192"/>
    </source>
</evidence>
<feature type="compositionally biased region" description="Polar residues" evidence="5">
    <location>
        <begin position="330"/>
        <end position="340"/>
    </location>
</feature>
<feature type="domain" description="NAC" evidence="6">
    <location>
        <begin position="8"/>
        <end position="137"/>
    </location>
</feature>
<keyword evidence="2" id="KW-0238">DNA-binding</keyword>
<keyword evidence="3" id="KW-0804">Transcription</keyword>
<dbReference type="Gene3D" id="2.170.150.80">
    <property type="entry name" value="NAC domain"/>
    <property type="match status" value="1"/>
</dbReference>
<sequence length="373" mass="41689">MCPPVASPAVDIGVYCSDKDIFTYLDGIICGSPLPSNVISDVNPYEYKPSDLPEGIWFFIRSKMRKDADFGYWRTKGEACQIFSNSLITGWRSTLEFYEGQAPLGNKTDWVMQEYWITRKILSIAKETSLLCNVFFVGEQKPNDEKLQKVAQVDTASKSAQSIIQKAGNYTEQGSTSERQIHQGDRLQFTAMHKDDGTGRMRSRERVPDNLVDIDHETDYPSEGDYLELMDLENPASPSSSSDSSCLSMSSGEYFDVLDLLRDLESEQTRDRGQNNSGCKFSVFATSKPAEMVIYPASTGTLDKSPNGEMLGDAKKNPDRSPKPDFKNEGTPSTSQNRFASHSGDVAAPEEDRKAARGRTKKPKKKYLCFLPF</sequence>
<dbReference type="Pfam" id="PF02365">
    <property type="entry name" value="NAM"/>
    <property type="match status" value="1"/>
</dbReference>
<dbReference type="SUPFAM" id="SSF101941">
    <property type="entry name" value="NAC domain"/>
    <property type="match status" value="1"/>
</dbReference>
<evidence type="ECO:0000256" key="4">
    <source>
        <dbReference type="ARBA" id="ARBA00023242"/>
    </source>
</evidence>
<organism evidence="7 8">
    <name type="scientific">Ficus carica</name>
    <name type="common">Common fig</name>
    <dbReference type="NCBI Taxonomy" id="3494"/>
    <lineage>
        <taxon>Eukaryota</taxon>
        <taxon>Viridiplantae</taxon>
        <taxon>Streptophyta</taxon>
        <taxon>Embryophyta</taxon>
        <taxon>Tracheophyta</taxon>
        <taxon>Spermatophyta</taxon>
        <taxon>Magnoliopsida</taxon>
        <taxon>eudicotyledons</taxon>
        <taxon>Gunneridae</taxon>
        <taxon>Pentapetalae</taxon>
        <taxon>rosids</taxon>
        <taxon>fabids</taxon>
        <taxon>Rosales</taxon>
        <taxon>Moraceae</taxon>
        <taxon>Ficeae</taxon>
        <taxon>Ficus</taxon>
    </lineage>
</organism>
<evidence type="ECO:0000256" key="5">
    <source>
        <dbReference type="SAM" id="MobiDB-lite"/>
    </source>
</evidence>
<evidence type="ECO:0000313" key="7">
    <source>
        <dbReference type="EMBL" id="GMN35454.1"/>
    </source>
</evidence>
<dbReference type="PANTHER" id="PTHR31719:SF43">
    <property type="entry name" value="NAC TRANSCRIPTION FACTOR 56"/>
    <property type="match status" value="1"/>
</dbReference>
<keyword evidence="8" id="KW-1185">Reference proteome</keyword>
<dbReference type="PANTHER" id="PTHR31719">
    <property type="entry name" value="NAC TRANSCRIPTION FACTOR 56"/>
    <property type="match status" value="1"/>
</dbReference>
<dbReference type="Proteomes" id="UP001187192">
    <property type="component" value="Unassembled WGS sequence"/>
</dbReference>
<evidence type="ECO:0000256" key="3">
    <source>
        <dbReference type="ARBA" id="ARBA00023163"/>
    </source>
</evidence>
<comment type="caution">
    <text evidence="7">The sequence shown here is derived from an EMBL/GenBank/DDBJ whole genome shotgun (WGS) entry which is preliminary data.</text>
</comment>
<keyword evidence="4" id="KW-0539">Nucleus</keyword>
<gene>
    <name evidence="7" type="ORF">TIFTF001_005307</name>
</gene>
<name>A0AA88DEK9_FICCA</name>
<protein>
    <recommendedName>
        <fullName evidence="6">NAC domain-containing protein</fullName>
    </recommendedName>
</protein>
<dbReference type="AlphaFoldDB" id="A0AA88DEK9"/>
<feature type="compositionally biased region" description="Basic and acidic residues" evidence="5">
    <location>
        <begin position="312"/>
        <end position="328"/>
    </location>
</feature>
<proteinExistence type="predicted"/>
<dbReference type="EMBL" id="BTGU01000005">
    <property type="protein sequence ID" value="GMN35454.1"/>
    <property type="molecule type" value="Genomic_DNA"/>
</dbReference>
<dbReference type="GO" id="GO:0006355">
    <property type="term" value="P:regulation of DNA-templated transcription"/>
    <property type="evidence" value="ECO:0007669"/>
    <property type="project" value="InterPro"/>
</dbReference>
<dbReference type="InterPro" id="IPR003441">
    <property type="entry name" value="NAC-dom"/>
</dbReference>
<keyword evidence="1" id="KW-0805">Transcription regulation</keyword>
<evidence type="ECO:0000259" key="6">
    <source>
        <dbReference type="PROSITE" id="PS51005"/>
    </source>
</evidence>
<evidence type="ECO:0000256" key="2">
    <source>
        <dbReference type="ARBA" id="ARBA00023125"/>
    </source>
</evidence>
<reference evidence="7" key="1">
    <citation type="submission" date="2023-07" db="EMBL/GenBank/DDBJ databases">
        <title>draft genome sequence of fig (Ficus carica).</title>
        <authorList>
            <person name="Takahashi T."/>
            <person name="Nishimura K."/>
        </authorList>
    </citation>
    <scope>NUCLEOTIDE SEQUENCE</scope>
</reference>